<keyword evidence="2" id="KW-1185">Reference proteome</keyword>
<dbReference type="EMBL" id="JAIWYP010000012">
    <property type="protein sequence ID" value="KAH3728210.1"/>
    <property type="molecule type" value="Genomic_DNA"/>
</dbReference>
<organism evidence="1 2">
    <name type="scientific">Dreissena polymorpha</name>
    <name type="common">Zebra mussel</name>
    <name type="synonym">Mytilus polymorpha</name>
    <dbReference type="NCBI Taxonomy" id="45954"/>
    <lineage>
        <taxon>Eukaryota</taxon>
        <taxon>Metazoa</taxon>
        <taxon>Spiralia</taxon>
        <taxon>Lophotrochozoa</taxon>
        <taxon>Mollusca</taxon>
        <taxon>Bivalvia</taxon>
        <taxon>Autobranchia</taxon>
        <taxon>Heteroconchia</taxon>
        <taxon>Euheterodonta</taxon>
        <taxon>Imparidentia</taxon>
        <taxon>Neoheterodontei</taxon>
        <taxon>Myida</taxon>
        <taxon>Dreissenoidea</taxon>
        <taxon>Dreissenidae</taxon>
        <taxon>Dreissena</taxon>
    </lineage>
</organism>
<dbReference type="Proteomes" id="UP000828390">
    <property type="component" value="Unassembled WGS sequence"/>
</dbReference>
<sequence length="91" mass="10362">MSCSPISTHYHARGSPILAQMNDLISDQAVDQDHLCQAQSSMGLLSKFLHFEQWAVPDFQSMNFEMWKTWAQHELNEKPSDLEFGGFVGQC</sequence>
<comment type="caution">
    <text evidence="1">The sequence shown here is derived from an EMBL/GenBank/DDBJ whole genome shotgun (WGS) entry which is preliminary data.</text>
</comment>
<evidence type="ECO:0000313" key="2">
    <source>
        <dbReference type="Proteomes" id="UP000828390"/>
    </source>
</evidence>
<reference evidence="1" key="1">
    <citation type="journal article" date="2019" name="bioRxiv">
        <title>The Genome of the Zebra Mussel, Dreissena polymorpha: A Resource for Invasive Species Research.</title>
        <authorList>
            <person name="McCartney M.A."/>
            <person name="Auch B."/>
            <person name="Kono T."/>
            <person name="Mallez S."/>
            <person name="Zhang Y."/>
            <person name="Obille A."/>
            <person name="Becker A."/>
            <person name="Abrahante J.E."/>
            <person name="Garbe J."/>
            <person name="Badalamenti J.P."/>
            <person name="Herman A."/>
            <person name="Mangelson H."/>
            <person name="Liachko I."/>
            <person name="Sullivan S."/>
            <person name="Sone E.D."/>
            <person name="Koren S."/>
            <person name="Silverstein K.A.T."/>
            <person name="Beckman K.B."/>
            <person name="Gohl D.M."/>
        </authorList>
    </citation>
    <scope>NUCLEOTIDE SEQUENCE</scope>
    <source>
        <strain evidence="1">Duluth1</strain>
        <tissue evidence="1">Whole animal</tissue>
    </source>
</reference>
<name>A0A9D4CQ11_DREPO</name>
<protein>
    <submittedName>
        <fullName evidence="1">Uncharacterized protein</fullName>
    </submittedName>
</protein>
<reference evidence="1" key="2">
    <citation type="submission" date="2020-11" db="EMBL/GenBank/DDBJ databases">
        <authorList>
            <person name="McCartney M.A."/>
            <person name="Auch B."/>
            <person name="Kono T."/>
            <person name="Mallez S."/>
            <person name="Becker A."/>
            <person name="Gohl D.M."/>
            <person name="Silverstein K.A.T."/>
            <person name="Koren S."/>
            <person name="Bechman K.B."/>
            <person name="Herman A."/>
            <person name="Abrahante J.E."/>
            <person name="Garbe J."/>
        </authorList>
    </citation>
    <scope>NUCLEOTIDE SEQUENCE</scope>
    <source>
        <strain evidence="1">Duluth1</strain>
        <tissue evidence="1">Whole animal</tissue>
    </source>
</reference>
<proteinExistence type="predicted"/>
<evidence type="ECO:0000313" key="1">
    <source>
        <dbReference type="EMBL" id="KAH3728210.1"/>
    </source>
</evidence>
<dbReference type="AlphaFoldDB" id="A0A9D4CQ11"/>
<gene>
    <name evidence="1" type="ORF">DPMN_054161</name>
</gene>
<accession>A0A9D4CQ11</accession>